<feature type="domain" description="Tf2-1-like SH3-like" evidence="12">
    <location>
        <begin position="850"/>
        <end position="914"/>
    </location>
</feature>
<dbReference type="InterPro" id="IPR012337">
    <property type="entry name" value="RNaseH-like_sf"/>
</dbReference>
<dbReference type="Gene3D" id="3.10.10.10">
    <property type="entry name" value="HIV Type 1 Reverse Transcriptase, subunit A, domain 1"/>
    <property type="match status" value="1"/>
</dbReference>
<dbReference type="Pfam" id="PF24626">
    <property type="entry name" value="SH3_Tf2-1"/>
    <property type="match status" value="1"/>
</dbReference>
<evidence type="ECO:0000256" key="1">
    <source>
        <dbReference type="ARBA" id="ARBA00022670"/>
    </source>
</evidence>
<dbReference type="PANTHER" id="PTHR37984:SF5">
    <property type="entry name" value="PROTEIN NYNRIN-LIKE"/>
    <property type="match status" value="1"/>
</dbReference>
<dbReference type="GO" id="GO:0004519">
    <property type="term" value="F:endonuclease activity"/>
    <property type="evidence" value="ECO:0007669"/>
    <property type="project" value="UniProtKB-KW"/>
</dbReference>
<feature type="compositionally biased region" description="Basic residues" evidence="9">
    <location>
        <begin position="1"/>
        <end position="11"/>
    </location>
</feature>
<dbReference type="InterPro" id="IPR043128">
    <property type="entry name" value="Rev_trsase/Diguanyl_cyclase"/>
</dbReference>
<keyword evidence="1" id="KW-0645">Protease</keyword>
<evidence type="ECO:0000256" key="5">
    <source>
        <dbReference type="ARBA" id="ARBA00022759"/>
    </source>
</evidence>
<reference evidence="14" key="1">
    <citation type="submission" date="2019-07" db="EMBL/GenBank/DDBJ databases">
        <title>De Novo Assembly of kiwifruit Actinidia rufa.</title>
        <authorList>
            <person name="Sugita-Konishi S."/>
            <person name="Sato K."/>
            <person name="Mori E."/>
            <person name="Abe Y."/>
            <person name="Kisaki G."/>
            <person name="Hamano K."/>
            <person name="Suezawa K."/>
            <person name="Otani M."/>
            <person name="Fukuda T."/>
            <person name="Manabe T."/>
            <person name="Gomi K."/>
            <person name="Tabuchi M."/>
            <person name="Akimitsu K."/>
            <person name="Kataoka I."/>
        </authorList>
    </citation>
    <scope>NUCLEOTIDE SEQUENCE [LARGE SCALE GENOMIC DNA]</scope>
    <source>
        <strain evidence="14">cv. Fuchu</strain>
    </source>
</reference>
<keyword evidence="5" id="KW-0255">Endonuclease</keyword>
<dbReference type="GO" id="GO:0003676">
    <property type="term" value="F:nucleic acid binding"/>
    <property type="evidence" value="ECO:0007669"/>
    <property type="project" value="InterPro"/>
</dbReference>
<evidence type="ECO:0000256" key="7">
    <source>
        <dbReference type="ARBA" id="ARBA00022918"/>
    </source>
</evidence>
<feature type="domain" description="Reverse transcriptase/retrotransposon-derived protein RNase H-like" evidence="11">
    <location>
        <begin position="498"/>
        <end position="547"/>
    </location>
</feature>
<dbReference type="Pfam" id="PF17919">
    <property type="entry name" value="RT_RNaseH_2"/>
    <property type="match status" value="1"/>
</dbReference>
<feature type="compositionally biased region" description="Basic and acidic residues" evidence="9">
    <location>
        <begin position="20"/>
        <end position="34"/>
    </location>
</feature>
<feature type="compositionally biased region" description="Polar residues" evidence="9">
    <location>
        <begin position="249"/>
        <end position="296"/>
    </location>
</feature>
<dbReference type="InterPro" id="IPR005162">
    <property type="entry name" value="Retrotrans_gag_dom"/>
</dbReference>
<dbReference type="Gene3D" id="3.30.420.10">
    <property type="entry name" value="Ribonuclease H-like superfamily/Ribonuclease H"/>
    <property type="match status" value="1"/>
</dbReference>
<evidence type="ECO:0000259" key="12">
    <source>
        <dbReference type="Pfam" id="PF24626"/>
    </source>
</evidence>
<proteinExistence type="predicted"/>
<dbReference type="Gene3D" id="3.30.70.270">
    <property type="match status" value="1"/>
</dbReference>
<dbReference type="Proteomes" id="UP000585474">
    <property type="component" value="Unassembled WGS sequence"/>
</dbReference>
<dbReference type="InterPro" id="IPR041577">
    <property type="entry name" value="RT_RNaseH_2"/>
</dbReference>
<keyword evidence="2" id="KW-0808">Transferase</keyword>
<evidence type="ECO:0008006" key="15">
    <source>
        <dbReference type="Google" id="ProtNLM"/>
    </source>
</evidence>
<dbReference type="AlphaFoldDB" id="A0A7J0DR27"/>
<name>A0A7J0DR27_9ERIC</name>
<comment type="caution">
    <text evidence="13">The sequence shown here is derived from an EMBL/GenBank/DDBJ whole genome shotgun (WGS) entry which is preliminary data.</text>
</comment>
<evidence type="ECO:0000256" key="3">
    <source>
        <dbReference type="ARBA" id="ARBA00022695"/>
    </source>
</evidence>
<keyword evidence="6" id="KW-0378">Hydrolase</keyword>
<feature type="region of interest" description="Disordered" evidence="9">
    <location>
        <begin position="1"/>
        <end position="59"/>
    </location>
</feature>
<dbReference type="InterPro" id="IPR036397">
    <property type="entry name" value="RNaseH_sf"/>
</dbReference>
<dbReference type="InterPro" id="IPR050951">
    <property type="entry name" value="Retrovirus_Pol_polyprotein"/>
</dbReference>
<evidence type="ECO:0000259" key="10">
    <source>
        <dbReference type="Pfam" id="PF03732"/>
    </source>
</evidence>
<dbReference type="FunFam" id="3.10.10.10:FF:000007">
    <property type="entry name" value="Retrovirus-related Pol polyprotein from transposon 17.6-like Protein"/>
    <property type="match status" value="1"/>
</dbReference>
<gene>
    <name evidence="13" type="ORF">Acr_00g0069800</name>
</gene>
<evidence type="ECO:0000259" key="11">
    <source>
        <dbReference type="Pfam" id="PF17919"/>
    </source>
</evidence>
<dbReference type="OrthoDB" id="1714035at2759"/>
<dbReference type="EMBL" id="BJWL01000357">
    <property type="protein sequence ID" value="GFS40677.1"/>
    <property type="molecule type" value="Genomic_DNA"/>
</dbReference>
<feature type="compositionally biased region" description="Polar residues" evidence="9">
    <location>
        <begin position="304"/>
        <end position="315"/>
    </location>
</feature>
<dbReference type="Pfam" id="PF03732">
    <property type="entry name" value="Retrotrans_gag"/>
    <property type="match status" value="1"/>
</dbReference>
<evidence type="ECO:0000256" key="8">
    <source>
        <dbReference type="ARBA" id="ARBA00023268"/>
    </source>
</evidence>
<evidence type="ECO:0000256" key="2">
    <source>
        <dbReference type="ARBA" id="ARBA00022679"/>
    </source>
</evidence>
<evidence type="ECO:0000313" key="14">
    <source>
        <dbReference type="Proteomes" id="UP000585474"/>
    </source>
</evidence>
<dbReference type="GO" id="GO:0006508">
    <property type="term" value="P:proteolysis"/>
    <property type="evidence" value="ECO:0007669"/>
    <property type="project" value="UniProtKB-KW"/>
</dbReference>
<dbReference type="CDD" id="cd01647">
    <property type="entry name" value="RT_LTR"/>
    <property type="match status" value="1"/>
</dbReference>
<keyword evidence="3" id="KW-0548">Nucleotidyltransferase</keyword>
<evidence type="ECO:0000256" key="4">
    <source>
        <dbReference type="ARBA" id="ARBA00022722"/>
    </source>
</evidence>
<keyword evidence="8" id="KW-0511">Multifunctional enzyme</keyword>
<organism evidence="13 14">
    <name type="scientific">Actinidia rufa</name>
    <dbReference type="NCBI Taxonomy" id="165716"/>
    <lineage>
        <taxon>Eukaryota</taxon>
        <taxon>Viridiplantae</taxon>
        <taxon>Streptophyta</taxon>
        <taxon>Embryophyta</taxon>
        <taxon>Tracheophyta</taxon>
        <taxon>Spermatophyta</taxon>
        <taxon>Magnoliopsida</taxon>
        <taxon>eudicotyledons</taxon>
        <taxon>Gunneridae</taxon>
        <taxon>Pentapetalae</taxon>
        <taxon>asterids</taxon>
        <taxon>Ericales</taxon>
        <taxon>Actinidiaceae</taxon>
        <taxon>Actinidia</taxon>
    </lineage>
</organism>
<keyword evidence="14" id="KW-1185">Reference proteome</keyword>
<feature type="domain" description="Retrotransposon gag" evidence="10">
    <location>
        <begin position="119"/>
        <end position="198"/>
    </location>
</feature>
<keyword evidence="7" id="KW-0695">RNA-directed DNA polymerase</keyword>
<dbReference type="GO" id="GO:0008233">
    <property type="term" value="F:peptidase activity"/>
    <property type="evidence" value="ECO:0007669"/>
    <property type="project" value="UniProtKB-KW"/>
</dbReference>
<evidence type="ECO:0000256" key="6">
    <source>
        <dbReference type="ARBA" id="ARBA00022801"/>
    </source>
</evidence>
<keyword evidence="4" id="KW-0540">Nuclease</keyword>
<dbReference type="InterPro" id="IPR043502">
    <property type="entry name" value="DNA/RNA_pol_sf"/>
</dbReference>
<dbReference type="SUPFAM" id="SSF56672">
    <property type="entry name" value="DNA/RNA polymerases"/>
    <property type="match status" value="1"/>
</dbReference>
<dbReference type="GO" id="GO:0003964">
    <property type="term" value="F:RNA-directed DNA polymerase activity"/>
    <property type="evidence" value="ECO:0007669"/>
    <property type="project" value="UniProtKB-KW"/>
</dbReference>
<dbReference type="PANTHER" id="PTHR37984">
    <property type="entry name" value="PROTEIN CBG26694"/>
    <property type="match status" value="1"/>
</dbReference>
<evidence type="ECO:0000313" key="13">
    <source>
        <dbReference type="EMBL" id="GFS40677.1"/>
    </source>
</evidence>
<dbReference type="InterPro" id="IPR056924">
    <property type="entry name" value="SH3_Tf2-1"/>
</dbReference>
<protein>
    <recommendedName>
        <fullName evidence="15">Retrotransposon gag domain-containing protein</fullName>
    </recommendedName>
</protein>
<dbReference type="Pfam" id="PF08284">
    <property type="entry name" value="RVP_2"/>
    <property type="match status" value="1"/>
</dbReference>
<evidence type="ECO:0000256" key="9">
    <source>
        <dbReference type="SAM" id="MobiDB-lite"/>
    </source>
</evidence>
<dbReference type="SUPFAM" id="SSF53098">
    <property type="entry name" value="Ribonuclease H-like"/>
    <property type="match status" value="1"/>
</dbReference>
<accession>A0A7J0DR27</accession>
<sequence length="915" mass="103476">MPLQRKPRRGRATNLARGPRVRDRNARLQDEGSQHDGNPGGRGARFEQEGNNPRANGTPNQFVVDFVTALAAANILNQPRVDAESRAWEITKDFRRMNPPSFDVSMARRDARRVARVARNIKAPDIENLTWAEFEKMFENQYFPKSNCEQLRDKFEKFEQGTMTISKYATQYQALSRFAPELVNTKEKKCRQFEKGLHSSVMRLVMSSRMRVFTEIVELAKTFELPRDNVRNAWGNERRQSMGSVGMTFGSQGSQRGACSESSLVQQPRSDQSFGQHQQRGTQSQPHYRQTTTVQGPQGDRGESSSAPNSTTQGRVFTVSRATPPPPPIIATQTLEASIVRGIFLLFNSFAGVLFDSRASYSFIAASFVLTLGLETKELNPPLFVNTLICGRTPLDRICRGCELVILDHHFVFDFIGYHQLRVREEDIPKIAFRTRYGHYEFVVMPFGLTNAPATFMDLMNCIFQAYLDRYYRRFVQDFSHLAAPMTRLIWKGTRFVWDDKCESAFKEFKTHLTRAPILIVPEQGVGYSMYCGALREGLGCVLMQNGCVHSGKANMVANALSRKLASLLSLTIDEWRTVRDLGFYALHCEELSEKVTLCNLTVHSTLLTRVVDAQQDDEETGVLRTKFLSGEASKGWRIHADQSIRFQGKLFVPLACREKIFQVFDMSTNEGGTSTTGRRATIITGSRVEMGARDYGFCYRFAEFAEGARCHLGCCGPIDKDRALSTDSIKGPAFHGSFLARLTIYLGTSLLLSTAYHPQTNGQSERTIQILKDMLRACVLDFRGEVVIVGPELVAETTESKGLIRKRLKAAQEATTEKVKVIRQRLLTAQSRQKSYADRRRRPLSFEVGDHVFLKISPRWGLHRFGRGGKLSPRYIGSFNIIERIGEVAYRLALPPKLSGVHDVFHVLMLKKYE</sequence>
<feature type="region of interest" description="Disordered" evidence="9">
    <location>
        <begin position="235"/>
        <end position="327"/>
    </location>
</feature>
<feature type="compositionally biased region" description="Polar residues" evidence="9">
    <location>
        <begin position="49"/>
        <end position="59"/>
    </location>
</feature>